<proteinExistence type="predicted"/>
<dbReference type="AlphaFoldDB" id="A0A067LEF7"/>
<sequence>MTFTKGNRGKEAIVRRKGVAIVSGKEQTHTGHNNFVGTLAEIRPNNSLIGPQVAYGKRRICDDGKAQDEMGMVMSVDLLTEQSDAFLWWVLGSRPIAH</sequence>
<evidence type="ECO:0000313" key="1">
    <source>
        <dbReference type="EMBL" id="KDP45623.1"/>
    </source>
</evidence>
<gene>
    <name evidence="1" type="ORF">JCGZ_17230</name>
</gene>
<evidence type="ECO:0000313" key="2">
    <source>
        <dbReference type="Proteomes" id="UP000027138"/>
    </source>
</evidence>
<protein>
    <submittedName>
        <fullName evidence="1">Uncharacterized protein</fullName>
    </submittedName>
</protein>
<organism evidence="1 2">
    <name type="scientific">Jatropha curcas</name>
    <name type="common">Barbados nut</name>
    <dbReference type="NCBI Taxonomy" id="180498"/>
    <lineage>
        <taxon>Eukaryota</taxon>
        <taxon>Viridiplantae</taxon>
        <taxon>Streptophyta</taxon>
        <taxon>Embryophyta</taxon>
        <taxon>Tracheophyta</taxon>
        <taxon>Spermatophyta</taxon>
        <taxon>Magnoliopsida</taxon>
        <taxon>eudicotyledons</taxon>
        <taxon>Gunneridae</taxon>
        <taxon>Pentapetalae</taxon>
        <taxon>rosids</taxon>
        <taxon>fabids</taxon>
        <taxon>Malpighiales</taxon>
        <taxon>Euphorbiaceae</taxon>
        <taxon>Crotonoideae</taxon>
        <taxon>Jatropheae</taxon>
        <taxon>Jatropha</taxon>
    </lineage>
</organism>
<accession>A0A067LEF7</accession>
<keyword evidence="2" id="KW-1185">Reference proteome</keyword>
<dbReference type="Proteomes" id="UP000027138">
    <property type="component" value="Unassembled WGS sequence"/>
</dbReference>
<name>A0A067LEF7_JATCU</name>
<dbReference type="EMBL" id="KK914227">
    <property type="protein sequence ID" value="KDP45623.1"/>
    <property type="molecule type" value="Genomic_DNA"/>
</dbReference>
<reference evidence="1 2" key="1">
    <citation type="journal article" date="2014" name="PLoS ONE">
        <title>Global Analysis of Gene Expression Profiles in Physic Nut (Jatropha curcas L.) Seedlings Exposed to Salt Stress.</title>
        <authorList>
            <person name="Zhang L."/>
            <person name="Zhang C."/>
            <person name="Wu P."/>
            <person name="Chen Y."/>
            <person name="Li M."/>
            <person name="Jiang H."/>
            <person name="Wu G."/>
        </authorList>
    </citation>
    <scope>NUCLEOTIDE SEQUENCE [LARGE SCALE GENOMIC DNA]</scope>
    <source>
        <strain evidence="2">cv. GZQX0401</strain>
        <tissue evidence="1">Young leaves</tissue>
    </source>
</reference>